<proteinExistence type="evidence at protein level"/>
<dbReference type="VEuPathDB" id="HostDB:ENSG00000133943"/>
<dbReference type="OpenTargets" id="ENSG00000133943"/>
<dbReference type="Gene3D" id="3.40.1640.10">
    <property type="entry name" value="PSTPO5379-like"/>
    <property type="match status" value="1"/>
</dbReference>
<dbReference type="GeneTree" id="ENSGT00390000002237"/>
<name>A0A0C4DGD8_HUMAN</name>
<sequence length="152" mass="16817">MPFTLHLRSRLPSAIRSLILQKKPNIRNTSSMAGELRPASLVVLPRSLAPAFERFCQVNTGPLPLLGQSEPEKWMLPPQGAISETRMGHPQFWKYEFGACTGSLASLEQYSEQLKDMVAFFLGCSFSLEEALEKAGLPRRDPAGHSQAGAYK</sequence>
<dbReference type="ExpressionAtlas" id="A0A0C4DGD8">
    <property type="expression patterns" value="baseline and differential"/>
</dbReference>
<keyword evidence="2" id="KW-0456">Lyase</keyword>
<comment type="similarity">
    <text evidence="1">Belongs to the D-glutamate cyclase family.</text>
</comment>
<dbReference type="SMR" id="A0A0C4DGD8"/>
<evidence type="ECO:0007829" key="6">
    <source>
        <dbReference type="ProteomicsDB" id="A0A0C4DGD8"/>
    </source>
</evidence>
<evidence type="ECO:0000256" key="1">
    <source>
        <dbReference type="ARBA" id="ARBA00007896"/>
    </source>
</evidence>
<evidence type="ECO:0000256" key="2">
    <source>
        <dbReference type="ARBA" id="ARBA00023239"/>
    </source>
</evidence>
<dbReference type="InterPro" id="IPR009906">
    <property type="entry name" value="D-Glu_cyclase"/>
</dbReference>
<keyword evidence="4" id="KW-1185">Reference proteome</keyword>
<dbReference type="OMA" id="HIGHPGL"/>
<evidence type="ECO:0000313" key="4">
    <source>
        <dbReference type="Proteomes" id="UP000005640"/>
    </source>
</evidence>
<dbReference type="PANTHER" id="PTHR32022">
    <property type="entry name" value="D-GLUTAMATE CYCLASE, MITOCHONDRIAL"/>
    <property type="match status" value="1"/>
</dbReference>
<dbReference type="SUPFAM" id="SSF160920">
    <property type="entry name" value="PSTPO5379-like"/>
    <property type="match status" value="1"/>
</dbReference>
<protein>
    <submittedName>
        <fullName evidence="3">D-glutamate cyclase</fullName>
    </submittedName>
</protein>
<dbReference type="AlphaFoldDB" id="A0A0C4DGD8"/>
<dbReference type="EMBL" id="AL121784">
    <property type="status" value="NOT_ANNOTATED_CDS"/>
    <property type="molecule type" value="Genomic_DNA"/>
</dbReference>
<dbReference type="HOGENOM" id="CLU_163052_0_0_1"/>
<dbReference type="Bgee" id="ENSG00000133943">
    <property type="expression patterns" value="Expressed in apex of heart and 205 other cell types or tissues"/>
</dbReference>
<feature type="non-terminal residue" evidence="3">
    <location>
        <position position="152"/>
    </location>
</feature>
<reference evidence="3" key="3">
    <citation type="journal article" date="2004" name="Nature">
        <title>Finishing the euchromatic sequence of the human genome.</title>
        <authorList>
            <consortium name="International Human Genome Sequencing Consortium"/>
        </authorList>
    </citation>
    <scope>NUCLEOTIDE SEQUENCE [LARGE SCALE GENOMIC DNA]</scope>
</reference>
<keyword evidence="5 6" id="KW-1267">Proteomics identification</keyword>
<reference evidence="3" key="1">
    <citation type="journal article" date="2001" name="Nature">
        <title>Initial sequencing and analysis of the human genome.</title>
        <authorList>
            <consortium name="International Human Genome Sequencing Consortium"/>
            <person name="Lander E.S."/>
            <person name="Linton L.M."/>
            <person name="Birren B."/>
            <person name="Nusbaum C."/>
            <person name="Zody M.C."/>
            <person name="Baldwin J."/>
            <person name="Devon K."/>
            <person name="Dewar K."/>
            <person name="Doyle M."/>
            <person name="FitzHugh W."/>
            <person name="Funke R."/>
            <person name="Gage D."/>
            <person name="Harris K."/>
            <person name="Heaford A."/>
            <person name="Howland J."/>
            <person name="Kann L."/>
            <person name="Lehoczky J."/>
            <person name="LeVine R."/>
            <person name="McEwan P."/>
            <person name="McKernan K."/>
            <person name="Meldrim J."/>
            <person name="Mesirov J.P."/>
            <person name="Miranda C."/>
            <person name="Morris W."/>
            <person name="Naylor J."/>
            <person name="Raymond C."/>
            <person name="Rosetti M."/>
            <person name="Santos R."/>
            <person name="Sheridan A."/>
            <person name="Sougnez C."/>
            <person name="Stange-Thomann N."/>
            <person name="Stojanovic N."/>
            <person name="Subramanian A."/>
            <person name="Wyman D."/>
            <person name="Rogers J."/>
            <person name="Sulston J."/>
            <person name="Ainscough R."/>
            <person name="Beck S."/>
            <person name="Bentley D."/>
            <person name="Burton J."/>
            <person name="Clee C."/>
            <person name="Carter N."/>
            <person name="Coulson A."/>
            <person name="Deadman R."/>
            <person name="Deloukas P."/>
            <person name="Dunham A."/>
            <person name="Dunham I."/>
            <person name="Durbin R."/>
            <person name="French L."/>
            <person name="Grafham D."/>
            <person name="Gregory S."/>
            <person name="Hubbard T."/>
            <person name="Humphray S."/>
            <person name="Hunt A."/>
            <person name="Jones M."/>
            <person name="Lloyd C."/>
            <person name="McMurray A."/>
            <person name="Matthews L."/>
            <person name="Mercer S."/>
            <person name="Milne S."/>
            <person name="Mullikin J.C."/>
            <person name="Mungall A."/>
            <person name="Plumb R."/>
            <person name="Ross M."/>
            <person name="Shownkeen R."/>
            <person name="Sims S."/>
            <person name="Waterston R.H."/>
            <person name="Wilson R.K."/>
            <person name="Hillier L.W."/>
            <person name="McPherson J.D."/>
            <person name="Marra M.A."/>
            <person name="Mardis E.R."/>
            <person name="Fulton L.A."/>
            <person name="Chinwalla A.T."/>
            <person name="Pepin K.H."/>
            <person name="Gish W.R."/>
            <person name="Chissoe S.L."/>
            <person name="Wendl M.C."/>
            <person name="Delehaunty K.D."/>
            <person name="Miner T.L."/>
            <person name="Delehaunty A."/>
            <person name="Kramer J.B."/>
            <person name="Cook L.L."/>
            <person name="Fulton R.S."/>
            <person name="Johnson D.L."/>
            <person name="Minx P.J."/>
            <person name="Clifton S.W."/>
            <person name="Hawkins T."/>
            <person name="Branscomb E."/>
            <person name="Predki P."/>
            <person name="Richardson P."/>
            <person name="Wenning S."/>
            <person name="Slezak T."/>
            <person name="Doggett N."/>
            <person name="Cheng J.F."/>
            <person name="Olsen A."/>
            <person name="Lucas S."/>
            <person name="Elkin C."/>
            <person name="Uberbacher E."/>
            <person name="Frazier M."/>
            <person name="Gibbs R.A."/>
            <person name="Muzny D.M."/>
            <person name="Scherer S.E."/>
            <person name="Bouck J.B."/>
            <person name="Sodergren E.J."/>
            <person name="Worley K.C."/>
            <person name="Rives C.M."/>
            <person name="Gorrell J.H."/>
            <person name="Metzker M.L."/>
            <person name="Naylor S.L."/>
            <person name="Kucherlapati R.S."/>
            <person name="Nelson D.L."/>
            <person name="Weinstock G.M."/>
            <person name="Sakaki Y."/>
            <person name="Fujiyama A."/>
            <person name="Hattori M."/>
            <person name="Yada T."/>
            <person name="Toyoda A."/>
            <person name="Itoh T."/>
            <person name="Kawagoe C."/>
            <person name="Watanabe H."/>
            <person name="Totoki Y."/>
            <person name="Taylor T."/>
            <person name="Weissenbach J."/>
            <person name="Heilig R."/>
            <person name="Saurin W."/>
            <person name="Artiguenave F."/>
            <person name="Brottier P."/>
            <person name="Bruls T."/>
            <person name="Pelletier E."/>
            <person name="Robert C."/>
            <person name="Wincker P."/>
            <person name="Smith D.R."/>
            <person name="Doucette-Stamm L."/>
            <person name="Rubenfield M."/>
            <person name="Weinstock K."/>
            <person name="Lee H.M."/>
            <person name="Dubois J."/>
            <person name="Rosenthal A."/>
            <person name="Platzer M."/>
            <person name="Nyakatura G."/>
            <person name="Taudien S."/>
            <person name="Rump A."/>
            <person name="Yang H."/>
            <person name="Yu J."/>
            <person name="Wang J."/>
            <person name="Huang G."/>
            <person name="Gu J."/>
            <person name="Hood L."/>
            <person name="Rowen L."/>
            <person name="Madan A."/>
            <person name="Qin S."/>
            <person name="Davis R.W."/>
            <person name="Federspiel N.A."/>
            <person name="Abola A.P."/>
            <person name="Proctor M.J."/>
            <person name="Myers R.M."/>
            <person name="Schmutz J."/>
            <person name="Dickson M."/>
            <person name="Grimwood J."/>
            <person name="Cox D.R."/>
            <person name="Olson M.V."/>
            <person name="Kaul R."/>
            <person name="Raymond C."/>
            <person name="Shimizu N."/>
            <person name="Kawasaki K."/>
            <person name="Minoshima S."/>
            <person name="Evans G.A."/>
            <person name="Athanasiou M."/>
            <person name="Schultz R."/>
            <person name="Roe B.A."/>
            <person name="Chen F."/>
            <person name="Pan H."/>
            <person name="Ramser J."/>
            <person name="Lehrach H."/>
            <person name="Reinhardt R."/>
            <person name="McCombie W.R."/>
            <person name="de la Bastide M."/>
            <person name="Dedhia N."/>
            <person name="Blocker H."/>
            <person name="Hornischer K."/>
            <person name="Nordsiek G."/>
            <person name="Agarwala R."/>
            <person name="Aravind L."/>
            <person name="Bailey J.A."/>
            <person name="Bateman A."/>
            <person name="Batzoglou S."/>
            <person name="Birney E."/>
            <person name="Bork P."/>
            <person name="Brown D.G."/>
            <person name="Burge C.B."/>
            <person name="Cerutti L."/>
            <person name="Chen H.C."/>
            <person name="Church D."/>
            <person name="Clamp M."/>
            <person name="Copley R.R."/>
            <person name="Doerks T."/>
            <person name="Eddy S.R."/>
            <person name="Eichler E.E."/>
            <person name="Furey T.S."/>
            <person name="Galagan J."/>
            <person name="Gilbert J.G."/>
            <person name="Harmon C."/>
            <person name="Hayashizaki Y."/>
            <person name="Haussler D."/>
            <person name="Hermjakob H."/>
            <person name="Hokamp K."/>
            <person name="Jang W."/>
            <person name="Johnson L.S."/>
            <person name="Jones T.A."/>
            <person name="Kasif S."/>
            <person name="Kaspryzk A."/>
            <person name="Kennedy S."/>
            <person name="Kent W.J."/>
            <person name="Kitts P."/>
            <person name="Koonin E.V."/>
            <person name="Korf I."/>
            <person name="Kulp D."/>
            <person name="Lancet D."/>
            <person name="Lowe T.M."/>
            <person name="McLysaght A."/>
            <person name="Mikkelsen T."/>
            <person name="Moran J.V."/>
            <person name="Mulder N."/>
            <person name="Pollara V.J."/>
            <person name="Ponting C.P."/>
            <person name="Schuler G."/>
            <person name="Schultz J."/>
            <person name="Slater G."/>
            <person name="Smit A.F."/>
            <person name="Stupka E."/>
            <person name="Szustakowski J."/>
            <person name="Thierry-Mieg D."/>
            <person name="Thierry-Mieg J."/>
            <person name="Wagner L."/>
            <person name="Wallis J."/>
            <person name="Wheeler R."/>
            <person name="Williams A."/>
            <person name="Wolf Y.I."/>
            <person name="Wolfe K.H."/>
            <person name="Yang S.P."/>
            <person name="Yeh R.F."/>
            <person name="Collins F."/>
            <person name="Guyer M.S."/>
            <person name="Peterson J."/>
            <person name="Felsenfeld A."/>
            <person name="Wetterstrand K.A."/>
            <person name="Patrinos A."/>
            <person name="Morgan M.J."/>
            <person name="de Jong P."/>
            <person name="Catanese J.J."/>
            <person name="Osoegawa K."/>
            <person name="Shizuya H."/>
            <person name="Choi S."/>
            <person name="Chen Y.J."/>
        </authorList>
    </citation>
    <scope>NUCLEOTIDE SEQUENCE [LARGE SCALE GENOMIC DNA]</scope>
</reference>
<organism evidence="3 4">
    <name type="scientific">Homo sapiens</name>
    <name type="common">Human</name>
    <dbReference type="NCBI Taxonomy" id="9606"/>
    <lineage>
        <taxon>Eukaryota</taxon>
        <taxon>Metazoa</taxon>
        <taxon>Chordata</taxon>
        <taxon>Craniata</taxon>
        <taxon>Vertebrata</taxon>
        <taxon>Euteleostomi</taxon>
        <taxon>Mammalia</taxon>
        <taxon>Eutheria</taxon>
        <taxon>Euarchontoglires</taxon>
        <taxon>Primates</taxon>
        <taxon>Haplorrhini</taxon>
        <taxon>Catarrhini</taxon>
        <taxon>Hominidae</taxon>
        <taxon>Homo</taxon>
    </lineage>
</organism>
<dbReference type="Pfam" id="PF07286">
    <property type="entry name" value="D-Glu_cyclase"/>
    <property type="match status" value="1"/>
</dbReference>
<dbReference type="HGNC" id="HGNC:20498">
    <property type="gene designation" value="DGLUCY"/>
</dbReference>
<dbReference type="Antibodypedia" id="52277">
    <property type="antibodies" value="33 antibodies from 14 providers"/>
</dbReference>
<evidence type="ECO:0000313" key="3">
    <source>
        <dbReference type="Ensembl" id="ENSP00000429459.1"/>
    </source>
</evidence>
<dbReference type="Ensembl" id="ENST00000521334.5">
    <property type="protein sequence ID" value="ENSP00000430022.1"/>
    <property type="gene ID" value="ENSG00000133943.21"/>
</dbReference>
<reference evidence="3" key="4">
    <citation type="submission" date="2025-05" db="UniProtKB">
        <authorList>
            <consortium name="Ensembl"/>
        </authorList>
    </citation>
    <scope>IDENTIFICATION</scope>
</reference>
<gene>
    <name evidence="3" type="primary">DGLUCY</name>
</gene>
<dbReference type="EMBL" id="AL135818">
    <property type="status" value="NOT_ANNOTATED_CDS"/>
    <property type="molecule type" value="Genomic_DNA"/>
</dbReference>
<accession>A0A0C4DGD8</accession>
<dbReference type="PANTHER" id="PTHR32022:SF10">
    <property type="entry name" value="D-GLUTAMATE CYCLASE, MITOCHONDRIAL"/>
    <property type="match status" value="1"/>
</dbReference>
<dbReference type="Ensembl" id="ENST00000523894.5">
    <property type="protein sequence ID" value="ENSP00000429459.1"/>
    <property type="gene ID" value="ENSG00000133943.21"/>
</dbReference>
<dbReference type="OrthoDB" id="10262538at2759"/>
<evidence type="ECO:0007829" key="5">
    <source>
        <dbReference type="PeptideAtlas" id="A0A0C4DGD8"/>
    </source>
</evidence>
<dbReference type="InterPro" id="IPR038021">
    <property type="entry name" value="Putative_hydro-lyase"/>
</dbReference>
<dbReference type="Proteomes" id="UP000005640">
    <property type="component" value="Chromosome 14"/>
</dbReference>
<reference evidence="3 4" key="2">
    <citation type="journal article" date="2003" name="Nature">
        <title>The DNA sequence and analysis of human chromosome 14.</title>
        <authorList>
            <person name="Heilig R."/>
            <person name="Eckenberg R."/>
            <person name="Petit J.L."/>
            <person name="Fonknechten N."/>
            <person name="Da Silva C."/>
            <person name="Cattolico L."/>
            <person name="Levy M."/>
            <person name="Barbe V."/>
            <person name="de Berardinis V."/>
            <person name="Ureta-Vidal A."/>
            <person name="Pelletier E."/>
            <person name="Vico V."/>
            <person name="Anthouard V."/>
            <person name="Rowen L."/>
            <person name="Madan A."/>
            <person name="Qin S."/>
            <person name="Sun H."/>
            <person name="Du H."/>
            <person name="Pepin K."/>
            <person name="Artiguenave F."/>
            <person name="Robert C."/>
            <person name="Cruaud C."/>
            <person name="Bruls T."/>
            <person name="Jaillon O."/>
            <person name="Friedlander L."/>
            <person name="Samson G."/>
            <person name="Brottier P."/>
            <person name="Cure S."/>
            <person name="Segurens B."/>
            <person name="Aniere F."/>
            <person name="Samain S."/>
            <person name="Crespeau H."/>
            <person name="Abbasi N."/>
            <person name="Aiach N."/>
            <person name="Boscus D."/>
            <person name="Dickhoff R."/>
            <person name="Dors M."/>
            <person name="Dubois I."/>
            <person name="Friedman C."/>
            <person name="Gouyvenoux M."/>
            <person name="James R."/>
            <person name="Madan A."/>
            <person name="Mairey-Estrada B."/>
            <person name="Mangenot S."/>
            <person name="Martins N."/>
            <person name="Menard M."/>
            <person name="Oztas S."/>
            <person name="Ratcliffe A."/>
            <person name="Shaffer T."/>
            <person name="Trask B."/>
            <person name="Vacherie B."/>
            <person name="Bellemere C."/>
            <person name="Belser C."/>
            <person name="Besnard-Gonnet M."/>
            <person name="Bartol-Mavel D."/>
            <person name="Boutard M."/>
            <person name="Briez-Silla S."/>
            <person name="Combette S."/>
            <person name="Dufosse-Laurent V."/>
            <person name="Ferron C."/>
            <person name="Lechaplais C."/>
            <person name="Louesse C."/>
            <person name="Muselet D."/>
            <person name="Magdelenat G."/>
            <person name="Pateau E."/>
            <person name="Petit E."/>
            <person name="Sirvain-Trukniewicz P."/>
            <person name="Trybou A."/>
            <person name="Vega-Czarny N."/>
            <person name="Bataille E."/>
            <person name="Bluet E."/>
            <person name="Bordelais I."/>
            <person name="Dubois M."/>
            <person name="Dumont C."/>
            <person name="Guerin T."/>
            <person name="Haffray S."/>
            <person name="Hammadi R."/>
            <person name="Muanga J."/>
            <person name="Pellouin V."/>
            <person name="Robert D."/>
            <person name="Wunderle E."/>
            <person name="Gauguet G."/>
            <person name="Roy A."/>
            <person name="Sainte-Marthe L."/>
            <person name="Verdier J."/>
            <person name="Verdier-Discala C."/>
            <person name="Hillier L."/>
            <person name="Fulton L."/>
            <person name="McPherson J."/>
            <person name="Matsuda F."/>
            <person name="Wilson R."/>
            <person name="Scarpelli C."/>
            <person name="Gyapay G."/>
            <person name="Wincker P."/>
            <person name="Saurin W."/>
            <person name="Quetier F."/>
            <person name="Waterston R."/>
            <person name="Hood L."/>
            <person name="Weissenbach J."/>
        </authorList>
    </citation>
    <scope>NUCLEOTIDE SEQUENCE [LARGE SCALE GENOMIC DNA]</scope>
</reference>
<dbReference type="GO" id="GO:0016829">
    <property type="term" value="F:lyase activity"/>
    <property type="evidence" value="ECO:0007669"/>
    <property type="project" value="UniProtKB-KW"/>
</dbReference>
<dbReference type="FunFam" id="3.40.1640.10:FF:000001">
    <property type="entry name" value="D-glutamate cyclase, mitochondrial"/>
    <property type="match status" value="1"/>
</dbReference>